<evidence type="ECO:0000313" key="2">
    <source>
        <dbReference type="EMBL" id="SDK50149.1"/>
    </source>
</evidence>
<evidence type="ECO:0000313" key="4">
    <source>
        <dbReference type="Proteomes" id="UP001519348"/>
    </source>
</evidence>
<gene>
    <name evidence="1" type="ORF">J2Z27_000068</name>
    <name evidence="2" type="ORF">SAMN05216187_10999</name>
</gene>
<dbReference type="RefSeq" id="WP_092598822.1">
    <property type="nucleotide sequence ID" value="NZ_BMCN01000001.1"/>
</dbReference>
<organism evidence="2 3">
    <name type="scientific">Jeotgalicoccus aerolatus</name>
    <dbReference type="NCBI Taxonomy" id="709510"/>
    <lineage>
        <taxon>Bacteria</taxon>
        <taxon>Bacillati</taxon>
        <taxon>Bacillota</taxon>
        <taxon>Bacilli</taxon>
        <taxon>Bacillales</taxon>
        <taxon>Staphylococcaceae</taxon>
        <taxon>Jeotgalicoccus</taxon>
    </lineage>
</organism>
<reference evidence="3" key="2">
    <citation type="submission" date="2016-10" db="EMBL/GenBank/DDBJ databases">
        <authorList>
            <person name="Varghese N."/>
            <person name="Submissions S."/>
        </authorList>
    </citation>
    <scope>NUCLEOTIDE SEQUENCE [LARGE SCALE GENOMIC DNA]</scope>
    <source>
        <strain evidence="3">CGMCC 1.8911</strain>
    </source>
</reference>
<dbReference type="Proteomes" id="UP001519348">
    <property type="component" value="Unassembled WGS sequence"/>
</dbReference>
<reference evidence="2" key="1">
    <citation type="submission" date="2016-10" db="EMBL/GenBank/DDBJ databases">
        <authorList>
            <person name="de Groot N.N."/>
        </authorList>
    </citation>
    <scope>NUCLEOTIDE SEQUENCE [LARGE SCALE GENOMIC DNA]</scope>
    <source>
        <strain evidence="2">CGMCC 1.8911</strain>
    </source>
</reference>
<dbReference type="EMBL" id="FNFI01000009">
    <property type="protein sequence ID" value="SDK50149.1"/>
    <property type="molecule type" value="Genomic_DNA"/>
</dbReference>
<evidence type="ECO:0000313" key="3">
    <source>
        <dbReference type="Proteomes" id="UP000242700"/>
    </source>
</evidence>
<accession>A0A1G9CER8</accession>
<dbReference type="EMBL" id="JAGGKN010000001">
    <property type="protein sequence ID" value="MBP1951042.1"/>
    <property type="molecule type" value="Genomic_DNA"/>
</dbReference>
<dbReference type="AlphaFoldDB" id="A0A1G9CER8"/>
<protein>
    <submittedName>
        <fullName evidence="2">Uncharacterized protein</fullName>
    </submittedName>
</protein>
<reference evidence="1 4" key="3">
    <citation type="submission" date="2021-03" db="EMBL/GenBank/DDBJ databases">
        <title>Genomic Encyclopedia of Type Strains, Phase IV (KMG-IV): sequencing the most valuable type-strain genomes for metagenomic binning, comparative biology and taxonomic classification.</title>
        <authorList>
            <person name="Goeker M."/>
        </authorList>
    </citation>
    <scope>NUCLEOTIDE SEQUENCE [LARGE SCALE GENOMIC DNA]</scope>
    <source>
        <strain evidence="1 4">DSM 22420</strain>
    </source>
</reference>
<keyword evidence="4" id="KW-1185">Reference proteome</keyword>
<sequence>MHEEKFYLIENKKMTLTELAEEIEAIIGGELEDVKGSINRVVVKKPAPERGFEAFTVTFKVKHTVDFIDVVVTTNNTKKRLEDYDFDNGEYTVRLVSYIRRDVPIQNEAEL</sequence>
<dbReference type="OrthoDB" id="2401088at2"/>
<dbReference type="Proteomes" id="UP000242700">
    <property type="component" value="Unassembled WGS sequence"/>
</dbReference>
<proteinExistence type="predicted"/>
<name>A0A1G9CER8_9STAP</name>
<evidence type="ECO:0000313" key="1">
    <source>
        <dbReference type="EMBL" id="MBP1951042.1"/>
    </source>
</evidence>
<dbReference type="STRING" id="586411.SAMN05216187_10999"/>